<sequence>MRNESSWNHAYGTSHFRHAPLDQKKDSLRLVKVLPDLSTDGLVECSIHHAVKSTPYICLSYTWGSSGNERAILISRKLLMVRRNLEAFLYVARTQLGYCFLWIDAICINQANAAERDHQVQRMGNIFAKAKMLITWLG</sequence>
<proteinExistence type="predicted"/>
<dbReference type="EMBL" id="MU006711">
    <property type="protein sequence ID" value="KAF2629076.1"/>
    <property type="molecule type" value="Genomic_DNA"/>
</dbReference>
<organism evidence="1 2">
    <name type="scientific">Macroventuria anomochaeta</name>
    <dbReference type="NCBI Taxonomy" id="301207"/>
    <lineage>
        <taxon>Eukaryota</taxon>
        <taxon>Fungi</taxon>
        <taxon>Dikarya</taxon>
        <taxon>Ascomycota</taxon>
        <taxon>Pezizomycotina</taxon>
        <taxon>Dothideomycetes</taxon>
        <taxon>Pleosporomycetidae</taxon>
        <taxon>Pleosporales</taxon>
        <taxon>Pleosporineae</taxon>
        <taxon>Didymellaceae</taxon>
        <taxon>Macroventuria</taxon>
    </lineage>
</organism>
<evidence type="ECO:0000313" key="1">
    <source>
        <dbReference type="EMBL" id="KAF2629076.1"/>
    </source>
</evidence>
<accession>A0ACB6S483</accession>
<reference evidence="1" key="1">
    <citation type="journal article" date="2020" name="Stud. Mycol.">
        <title>101 Dothideomycetes genomes: a test case for predicting lifestyles and emergence of pathogens.</title>
        <authorList>
            <person name="Haridas S."/>
            <person name="Albert R."/>
            <person name="Binder M."/>
            <person name="Bloem J."/>
            <person name="Labutti K."/>
            <person name="Salamov A."/>
            <person name="Andreopoulos B."/>
            <person name="Baker S."/>
            <person name="Barry K."/>
            <person name="Bills G."/>
            <person name="Bluhm B."/>
            <person name="Cannon C."/>
            <person name="Castanera R."/>
            <person name="Culley D."/>
            <person name="Daum C."/>
            <person name="Ezra D."/>
            <person name="Gonzalez J."/>
            <person name="Henrissat B."/>
            <person name="Kuo A."/>
            <person name="Liang C."/>
            <person name="Lipzen A."/>
            <person name="Lutzoni F."/>
            <person name="Magnuson J."/>
            <person name="Mondo S."/>
            <person name="Nolan M."/>
            <person name="Ohm R."/>
            <person name="Pangilinan J."/>
            <person name="Park H.-J."/>
            <person name="Ramirez L."/>
            <person name="Alfaro M."/>
            <person name="Sun H."/>
            <person name="Tritt A."/>
            <person name="Yoshinaga Y."/>
            <person name="Zwiers L.-H."/>
            <person name="Turgeon B."/>
            <person name="Goodwin S."/>
            <person name="Spatafora J."/>
            <person name="Crous P."/>
            <person name="Grigoriev I."/>
        </authorList>
    </citation>
    <scope>NUCLEOTIDE SEQUENCE</scope>
    <source>
        <strain evidence="1">CBS 525.71</strain>
    </source>
</reference>
<comment type="caution">
    <text evidence="1">The sequence shown here is derived from an EMBL/GenBank/DDBJ whole genome shotgun (WGS) entry which is preliminary data.</text>
</comment>
<gene>
    <name evidence="1" type="ORF">BU25DRAFT_390118</name>
</gene>
<evidence type="ECO:0000313" key="2">
    <source>
        <dbReference type="Proteomes" id="UP000799754"/>
    </source>
</evidence>
<feature type="non-terminal residue" evidence="1">
    <location>
        <position position="138"/>
    </location>
</feature>
<name>A0ACB6S483_9PLEO</name>
<keyword evidence="2" id="KW-1185">Reference proteome</keyword>
<protein>
    <submittedName>
        <fullName evidence="1">HET-domain-containing protein</fullName>
    </submittedName>
</protein>
<dbReference type="Proteomes" id="UP000799754">
    <property type="component" value="Unassembled WGS sequence"/>
</dbReference>